<dbReference type="InterPro" id="IPR046348">
    <property type="entry name" value="SIS_dom_sf"/>
</dbReference>
<dbReference type="NCBIfam" id="TIGR00274">
    <property type="entry name" value="N-acetylmuramic acid 6-phosphate etherase"/>
    <property type="match status" value="1"/>
</dbReference>
<keyword evidence="2 3" id="KW-0119">Carbohydrate metabolism</keyword>
<name>A0ABW9G889_9GAMM</name>
<reference evidence="5 6" key="1">
    <citation type="journal article" date="2013" name="Int. J. Syst. Evol. Microbiol.">
        <title>Celerinatantimonas yamalensis sp. nov., a cold-adapted diazotrophic bacterium from a cold permafrost brine.</title>
        <authorList>
            <person name="Shcherbakova V."/>
            <person name="Chuvilskaya N."/>
            <person name="Rivkina E."/>
            <person name="Demidov N."/>
            <person name="Uchaeva V."/>
            <person name="Suetin S."/>
            <person name="Suzina N."/>
            <person name="Gilichinsky D."/>
        </authorList>
    </citation>
    <scope>NUCLEOTIDE SEQUENCE [LARGE SCALE GENOMIC DNA]</scope>
    <source>
        <strain evidence="5 6">C7</strain>
    </source>
</reference>
<gene>
    <name evidence="3 5" type="primary">murQ</name>
    <name evidence="5" type="ORF">ABUE30_11205</name>
</gene>
<dbReference type="PROSITE" id="PS01272">
    <property type="entry name" value="GCKR"/>
    <property type="match status" value="1"/>
</dbReference>
<evidence type="ECO:0000256" key="2">
    <source>
        <dbReference type="ARBA" id="ARBA00023277"/>
    </source>
</evidence>
<feature type="domain" description="SIS" evidence="4">
    <location>
        <begin position="62"/>
        <end position="225"/>
    </location>
</feature>
<dbReference type="Pfam" id="PF20741">
    <property type="entry name" value="GKRP-like_C"/>
    <property type="match status" value="1"/>
</dbReference>
<accession>A0ABW9G889</accession>
<dbReference type="RefSeq" id="WP_408623863.1">
    <property type="nucleotide sequence ID" value="NZ_JBEQCT010000005.1"/>
</dbReference>
<comment type="caution">
    <text evidence="5">The sequence shown here is derived from an EMBL/GenBank/DDBJ whole genome shotgun (WGS) entry which is preliminary data.</text>
</comment>
<dbReference type="NCBIfam" id="NF009222">
    <property type="entry name" value="PRK12570.1"/>
    <property type="match status" value="1"/>
</dbReference>
<comment type="pathway">
    <text evidence="3">Amino-sugar metabolism; 1,6-anhydro-N-acetylmuramate degradation.</text>
</comment>
<dbReference type="InterPro" id="IPR040190">
    <property type="entry name" value="MURQ/GCKR"/>
</dbReference>
<dbReference type="CDD" id="cd05007">
    <property type="entry name" value="SIS_Etherase"/>
    <property type="match status" value="1"/>
</dbReference>
<proteinExistence type="inferred from homology"/>
<feature type="active site" description="Proton donor" evidence="3">
    <location>
        <position position="90"/>
    </location>
</feature>
<dbReference type="EMBL" id="JBEQCT010000005">
    <property type="protein sequence ID" value="MFM2485619.1"/>
    <property type="molecule type" value="Genomic_DNA"/>
</dbReference>
<dbReference type="Pfam" id="PF22645">
    <property type="entry name" value="GKRP_SIS_N"/>
    <property type="match status" value="1"/>
</dbReference>
<evidence type="ECO:0000313" key="6">
    <source>
        <dbReference type="Proteomes" id="UP001629953"/>
    </source>
</evidence>
<dbReference type="InterPro" id="IPR005486">
    <property type="entry name" value="Glucokinase_regulatory_CS"/>
</dbReference>
<comment type="similarity">
    <text evidence="3">Belongs to the GCKR-like family. MurNAc-6-P etherase subfamily.</text>
</comment>
<dbReference type="EC" id="4.2.1.126" evidence="3"/>
<dbReference type="Proteomes" id="UP001629953">
    <property type="component" value="Unassembled WGS sequence"/>
</dbReference>
<dbReference type="PANTHER" id="PTHR10088">
    <property type="entry name" value="GLUCOKINASE REGULATORY PROTEIN"/>
    <property type="match status" value="1"/>
</dbReference>
<comment type="miscellaneous">
    <text evidence="3">A lyase-type mechanism (elimination/hydration) is suggested for the cleavage of the lactyl ether bond of MurNAc 6-phosphate, with the formation of an alpha,beta-unsaturated aldehyde intermediate with (E)-stereochemistry, followed by the syn addition of water to give product.</text>
</comment>
<dbReference type="HAMAP" id="MF_00068">
    <property type="entry name" value="MurQ"/>
    <property type="match status" value="1"/>
</dbReference>
<dbReference type="Gene3D" id="1.10.8.1080">
    <property type="match status" value="1"/>
</dbReference>
<dbReference type="GO" id="GO:0016829">
    <property type="term" value="F:lyase activity"/>
    <property type="evidence" value="ECO:0007669"/>
    <property type="project" value="UniProtKB-KW"/>
</dbReference>
<comment type="pathway">
    <text evidence="3">Cell wall biogenesis; peptidoglycan recycling.</text>
</comment>
<dbReference type="PROSITE" id="PS51464">
    <property type="entry name" value="SIS"/>
    <property type="match status" value="1"/>
</dbReference>
<comment type="subunit">
    <text evidence="3">Homodimer.</text>
</comment>
<keyword evidence="1 3" id="KW-0456">Lyase</keyword>
<dbReference type="InterPro" id="IPR005488">
    <property type="entry name" value="Etherase_MurQ"/>
</dbReference>
<evidence type="ECO:0000313" key="5">
    <source>
        <dbReference type="EMBL" id="MFM2485619.1"/>
    </source>
</evidence>
<dbReference type="InterPro" id="IPR001347">
    <property type="entry name" value="SIS_dom"/>
</dbReference>
<dbReference type="Gene3D" id="3.40.50.10490">
    <property type="entry name" value="Glucose-6-phosphate isomerase like protein, domain 1"/>
    <property type="match status" value="1"/>
</dbReference>
<comment type="function">
    <text evidence="3">Specifically catalyzes the cleavage of the D-lactyl ether substituent of MurNAc 6-phosphate, producing GlcNAc 6-phosphate and D-lactate. Together with AnmK, is also required for the utilization of anhydro-N-acetylmuramic acid (anhMurNAc) either imported from the medium or derived from its own cell wall murein, and thus plays a role in cell wall recycling.</text>
</comment>
<dbReference type="PANTHER" id="PTHR10088:SF4">
    <property type="entry name" value="GLUCOKINASE REGULATORY PROTEIN"/>
    <property type="match status" value="1"/>
</dbReference>
<dbReference type="NCBIfam" id="NF003915">
    <property type="entry name" value="PRK05441.1"/>
    <property type="match status" value="1"/>
</dbReference>
<evidence type="ECO:0000259" key="4">
    <source>
        <dbReference type="PROSITE" id="PS51464"/>
    </source>
</evidence>
<evidence type="ECO:0000256" key="3">
    <source>
        <dbReference type="HAMAP-Rule" id="MF_00068"/>
    </source>
</evidence>
<keyword evidence="6" id="KW-1185">Reference proteome</keyword>
<dbReference type="SUPFAM" id="SSF53697">
    <property type="entry name" value="SIS domain"/>
    <property type="match status" value="1"/>
</dbReference>
<comment type="catalytic activity">
    <reaction evidence="3">
        <text>N-acetyl-D-muramate 6-phosphate + H2O = N-acetyl-D-glucosamine 6-phosphate + (R)-lactate</text>
        <dbReference type="Rhea" id="RHEA:26410"/>
        <dbReference type="ChEBI" id="CHEBI:15377"/>
        <dbReference type="ChEBI" id="CHEBI:16004"/>
        <dbReference type="ChEBI" id="CHEBI:57513"/>
        <dbReference type="ChEBI" id="CHEBI:58722"/>
        <dbReference type="EC" id="4.2.1.126"/>
    </reaction>
</comment>
<comment type="pathway">
    <text evidence="3">Amino-sugar metabolism; N-acetylmuramate degradation.</text>
</comment>
<evidence type="ECO:0000256" key="1">
    <source>
        <dbReference type="ARBA" id="ARBA00023239"/>
    </source>
</evidence>
<feature type="active site" evidence="3">
    <location>
        <position position="121"/>
    </location>
</feature>
<organism evidence="5 6">
    <name type="scientific">Celerinatantimonas yamalensis</name>
    <dbReference type="NCBI Taxonomy" id="559956"/>
    <lineage>
        <taxon>Bacteria</taxon>
        <taxon>Pseudomonadati</taxon>
        <taxon>Pseudomonadota</taxon>
        <taxon>Gammaproteobacteria</taxon>
        <taxon>Celerinatantimonadaceae</taxon>
        <taxon>Celerinatantimonas</taxon>
    </lineage>
</organism>
<sequence>MHQHALLNELAGLSSENRSPDSIHVDEADSLSIITLMNQHDQSVATAVANVLPAIAQAVDCITDSLLNNGRLIYVGAGSSGRLGVLDASECPPTFGISADQVIGLIAGGPDAMFQAQEGAEDSPQLALQDLSNLQLNDRDVVVGIAASGRTPYTIGALEYAKQIGAVAIAVCCNAHSPMSDIADIAITAVVGAEVLTGSTRLKSGTAQKMILNMLTTASMIRLGKCYENLMVDLKASNDKLKARATRILMQSSQCSQDQAIKLLQATNGALKPAILMAISHIDRDAASAYLEQSKGHLRRAIQLSQVQTQISE</sequence>
<protein>
    <recommendedName>
        <fullName evidence="3">N-acetylmuramic acid 6-phosphate etherase</fullName>
        <shortName evidence="3">MurNAc-6-P etherase</shortName>
        <ecNumber evidence="3">4.2.1.126</ecNumber>
    </recommendedName>
    <alternativeName>
        <fullName evidence="3">N-acetylmuramic acid 6-phosphate hydrolase</fullName>
    </alternativeName>
    <alternativeName>
        <fullName evidence="3">N-acetylmuramic acid 6-phosphate lyase</fullName>
    </alternativeName>
</protein>